<feature type="domain" description="OST48 middle" evidence="10">
    <location>
        <begin position="344"/>
        <end position="473"/>
    </location>
</feature>
<dbReference type="PANTHER" id="PTHR10830">
    <property type="entry name" value="DOLICHYL-DIPHOSPHOOLIGOSACCHARIDE--PROTEIN GLYCOSYLTRANSFERASE 48 KDA SUBUNIT"/>
    <property type="match status" value="1"/>
</dbReference>
<evidence type="ECO:0000259" key="10">
    <source>
        <dbReference type="Pfam" id="PF23358"/>
    </source>
</evidence>
<evidence type="ECO:0000256" key="8">
    <source>
        <dbReference type="RuleBase" id="RU361142"/>
    </source>
</evidence>
<proteinExistence type="inferred from homology"/>
<dbReference type="GO" id="GO:0008250">
    <property type="term" value="C:oligosaccharyltransferase complex"/>
    <property type="evidence" value="ECO:0007669"/>
    <property type="project" value="TreeGrafter"/>
</dbReference>
<dbReference type="InterPro" id="IPR005013">
    <property type="entry name" value="DDOST_48_kDa_subunit"/>
</dbReference>
<dbReference type="InterPro" id="IPR055459">
    <property type="entry name" value="OST48_MD"/>
</dbReference>
<comment type="pathway">
    <text evidence="2 8">Protein modification; protein glycosylation.</text>
</comment>
<comment type="similarity">
    <text evidence="3 8">Belongs to the DDOST 48 kDa subunit family.</text>
</comment>
<evidence type="ECO:0000256" key="5">
    <source>
        <dbReference type="ARBA" id="ARBA00022824"/>
    </source>
</evidence>
<comment type="function">
    <text evidence="8">Subunit of the oligosaccharyl transferase (OST) complex that catalyzes the initial transfer of a defined glycan (Glc(3)Man(9)GlcNAc(2) in eukaryotes) from the lipid carrier dolichol-pyrophosphate to an asparagine residue within an Asn-X-Ser/Thr consensus motif in nascent polypeptide chains, the first step in protein N-glycosylation. N-glycosylation occurs cotranslationally and the complex associates with the Sec61 complex at the channel-forming translocon complex that mediates protein translocation across the endoplasmic reticulum (ER).</text>
</comment>
<evidence type="ECO:0000313" key="12">
    <source>
        <dbReference type="Proteomes" id="UP000285060"/>
    </source>
</evidence>
<comment type="subcellular location">
    <subcellularLocation>
        <location evidence="8">Endoplasmic reticulum membrane</location>
        <topology evidence="8">Single-pass type I membrane protein</topology>
    </subcellularLocation>
    <subcellularLocation>
        <location evidence="1">Membrane</location>
        <topology evidence="1">Single-pass type I membrane protein</topology>
    </subcellularLocation>
</comment>
<evidence type="ECO:0000256" key="6">
    <source>
        <dbReference type="ARBA" id="ARBA00022989"/>
    </source>
</evidence>
<dbReference type="AlphaFoldDB" id="A0A418AWZ6"/>
<feature type="transmembrane region" description="Helical" evidence="8">
    <location>
        <begin position="37"/>
        <end position="58"/>
    </location>
</feature>
<feature type="domain" description="OST48 N-terminal" evidence="9">
    <location>
        <begin position="61"/>
        <end position="297"/>
    </location>
</feature>
<evidence type="ECO:0000256" key="4">
    <source>
        <dbReference type="ARBA" id="ARBA00022692"/>
    </source>
</evidence>
<evidence type="ECO:0000256" key="7">
    <source>
        <dbReference type="ARBA" id="ARBA00023136"/>
    </source>
</evidence>
<gene>
    <name evidence="11" type="ORF">DYB32_005474</name>
</gene>
<name>A0A418AWZ6_9STRA</name>
<comment type="caution">
    <text evidence="8">Lacks conserved residue(s) required for the propagation of feature annotation.</text>
</comment>
<dbReference type="GO" id="GO:0018279">
    <property type="term" value="P:protein N-linked glycosylation via asparagine"/>
    <property type="evidence" value="ECO:0007669"/>
    <property type="project" value="UniProtKB-UniRule"/>
</dbReference>
<accession>A0A418AWZ6</accession>
<evidence type="ECO:0000256" key="2">
    <source>
        <dbReference type="ARBA" id="ARBA00004922"/>
    </source>
</evidence>
<keyword evidence="12" id="KW-1185">Reference proteome</keyword>
<organism evidence="11 12">
    <name type="scientific">Aphanomyces invadans</name>
    <dbReference type="NCBI Taxonomy" id="157072"/>
    <lineage>
        <taxon>Eukaryota</taxon>
        <taxon>Sar</taxon>
        <taxon>Stramenopiles</taxon>
        <taxon>Oomycota</taxon>
        <taxon>Saprolegniomycetes</taxon>
        <taxon>Saprolegniales</taxon>
        <taxon>Verrucalvaceae</taxon>
        <taxon>Aphanomyces</taxon>
    </lineage>
</organism>
<keyword evidence="5 8" id="KW-0256">Endoplasmic reticulum</keyword>
<dbReference type="Pfam" id="PF23358">
    <property type="entry name" value="OST48_MD"/>
    <property type="match status" value="1"/>
</dbReference>
<evidence type="ECO:0000313" key="11">
    <source>
        <dbReference type="EMBL" id="RHY30070.1"/>
    </source>
</evidence>
<dbReference type="UniPathway" id="UPA00378"/>
<sequence length="476" mass="52689">MSQMSCVMSTYPDTDKIYNSQEHHTEAADMASKIRRLVLAVAAILAVVAHAARVAIFLEEHETATSNSFGVYFGHLHERGHEVSLFHQSSPSFALFSYGVLQYDHVVILAPSLTTLGATPLDKKSLLSFVEQGGNVIVAGSLRLSTMLREFAAALGVAYDKKGTVVMDHVHHVGDKSDVYHSHLTTQRWIQSPLVVGRPAKPIFFNGIGMALDATNVLGVKVLSAEPTAYSASPTKHPLEPTSATFGTNVALVTAIQARNNARVIFTGSVDLFKDTYCSTSSSYGNGAFVEAVTKWAFGERGVLRVSNVHHSKEDGSLPDTMLGPIDRPDQPITLYPDAEVARNSLVYRIKDNVTYSFDVHERQEDGTWTPFAADDMQLEFVMLDPYVRKTLAHNGDGHFSATFTAPDVYGIFQFRVMYRRVGYSVLHWTTQVSVRPFKHDEYERFLPAAYPYYASAFSMMAGVWLFTILFLLGHD</sequence>
<dbReference type="InterPro" id="IPR055457">
    <property type="entry name" value="OST48_N"/>
</dbReference>
<evidence type="ECO:0000259" key="9">
    <source>
        <dbReference type="Pfam" id="PF03345"/>
    </source>
</evidence>
<keyword evidence="7 8" id="KW-0472">Membrane</keyword>
<dbReference type="Pfam" id="PF03345">
    <property type="entry name" value="OST48_N"/>
    <property type="match status" value="1"/>
</dbReference>
<protein>
    <recommendedName>
        <fullName evidence="8">Dolichyl-diphosphooligosaccharide--protein glycosyltransferase 48 kDa subunit</fullName>
        <shortName evidence="8">Oligosaccharyl transferase 48 kDa subunit</shortName>
    </recommendedName>
</protein>
<keyword evidence="4 8" id="KW-0812">Transmembrane</keyword>
<feature type="transmembrane region" description="Helical" evidence="8">
    <location>
        <begin position="451"/>
        <end position="473"/>
    </location>
</feature>
<dbReference type="Proteomes" id="UP000285060">
    <property type="component" value="Unassembled WGS sequence"/>
</dbReference>
<comment type="subunit">
    <text evidence="8">Component of the oligosaccharyltransferase (OST) complex.</text>
</comment>
<reference evidence="11 12" key="1">
    <citation type="submission" date="2018-08" db="EMBL/GenBank/DDBJ databases">
        <title>Aphanomyces genome sequencing and annotation.</title>
        <authorList>
            <person name="Minardi D."/>
            <person name="Oidtmann B."/>
            <person name="Van Der Giezen M."/>
            <person name="Studholme D.J."/>
        </authorList>
    </citation>
    <scope>NUCLEOTIDE SEQUENCE [LARGE SCALE GENOMIC DNA]</scope>
    <source>
        <strain evidence="11 12">NJM0002</strain>
    </source>
</reference>
<dbReference type="VEuPathDB" id="FungiDB:H310_02201"/>
<comment type="caution">
    <text evidence="11">The sequence shown here is derived from an EMBL/GenBank/DDBJ whole genome shotgun (WGS) entry which is preliminary data.</text>
</comment>
<dbReference type="PANTHER" id="PTHR10830:SF0">
    <property type="entry name" value="DOLICHYL-DIPHOSPHOOLIGOSACCHARIDE--PROTEIN GLYCOSYLTRANSFERASE 48 KDA SUBUNIT"/>
    <property type="match status" value="1"/>
</dbReference>
<dbReference type="EMBL" id="QUSY01000360">
    <property type="protein sequence ID" value="RHY30070.1"/>
    <property type="molecule type" value="Genomic_DNA"/>
</dbReference>
<evidence type="ECO:0000256" key="1">
    <source>
        <dbReference type="ARBA" id="ARBA00004479"/>
    </source>
</evidence>
<keyword evidence="6 8" id="KW-1133">Transmembrane helix</keyword>
<evidence type="ECO:0000256" key="3">
    <source>
        <dbReference type="ARBA" id="ARBA00008743"/>
    </source>
</evidence>